<evidence type="ECO:0000256" key="1">
    <source>
        <dbReference type="ARBA" id="ARBA00023015"/>
    </source>
</evidence>
<evidence type="ECO:0000313" key="5">
    <source>
        <dbReference type="EMBL" id="MDZ5759533.1"/>
    </source>
</evidence>
<gene>
    <name evidence="5" type="ORF">RAK27_12790</name>
</gene>
<keyword evidence="2" id="KW-0804">Transcription</keyword>
<dbReference type="InterPro" id="IPR013199">
    <property type="entry name" value="HTH_Mga_DNA-bd_dom"/>
</dbReference>
<dbReference type="Pfam" id="PF08280">
    <property type="entry name" value="HTH_Mga"/>
    <property type="match status" value="1"/>
</dbReference>
<dbReference type="PANTHER" id="PTHR30185:SF18">
    <property type="entry name" value="TRANSCRIPTIONAL REGULATOR MTLR"/>
    <property type="match status" value="1"/>
</dbReference>
<feature type="domain" description="Mga helix-turn-helix" evidence="3">
    <location>
        <begin position="72"/>
        <end position="156"/>
    </location>
</feature>
<organism evidence="5 6">
    <name type="scientific">Carnobacterium maltaromaticum</name>
    <name type="common">Carnobacterium piscicola</name>
    <dbReference type="NCBI Taxonomy" id="2751"/>
    <lineage>
        <taxon>Bacteria</taxon>
        <taxon>Bacillati</taxon>
        <taxon>Bacillota</taxon>
        <taxon>Bacilli</taxon>
        <taxon>Lactobacillales</taxon>
        <taxon>Carnobacteriaceae</taxon>
        <taxon>Carnobacterium</taxon>
    </lineage>
</organism>
<proteinExistence type="predicted"/>
<feature type="domain" description="M protein trans-acting positive regulator (MGA) HTH" evidence="4">
    <location>
        <begin position="8"/>
        <end position="47"/>
    </location>
</feature>
<comment type="caution">
    <text evidence="5">The sequence shown here is derived from an EMBL/GenBank/DDBJ whole genome shotgun (WGS) entry which is preliminary data.</text>
</comment>
<dbReference type="InterPro" id="IPR007737">
    <property type="entry name" value="Mga_HTH"/>
</dbReference>
<dbReference type="Proteomes" id="UP001290462">
    <property type="component" value="Unassembled WGS sequence"/>
</dbReference>
<accession>A0AAW9JVA0</accession>
<evidence type="ECO:0000259" key="4">
    <source>
        <dbReference type="Pfam" id="PF08280"/>
    </source>
</evidence>
<dbReference type="InterPro" id="IPR050661">
    <property type="entry name" value="BglG_antiterminators"/>
</dbReference>
<dbReference type="RefSeq" id="WP_322809262.1">
    <property type="nucleotide sequence ID" value="NZ_JAVBVO010000003.1"/>
</dbReference>
<dbReference type="PANTHER" id="PTHR30185">
    <property type="entry name" value="CRYPTIC BETA-GLUCOSIDE BGL OPERON ANTITERMINATOR"/>
    <property type="match status" value="1"/>
</dbReference>
<evidence type="ECO:0000313" key="6">
    <source>
        <dbReference type="Proteomes" id="UP001290462"/>
    </source>
</evidence>
<name>A0AAW9JVA0_CARML</name>
<dbReference type="EMBL" id="JAVBVO010000003">
    <property type="protein sequence ID" value="MDZ5759533.1"/>
    <property type="molecule type" value="Genomic_DNA"/>
</dbReference>
<dbReference type="Pfam" id="PF05043">
    <property type="entry name" value="Mga"/>
    <property type="match status" value="1"/>
</dbReference>
<keyword evidence="1" id="KW-0805">Transcription regulation</keyword>
<evidence type="ECO:0000256" key="2">
    <source>
        <dbReference type="ARBA" id="ARBA00023163"/>
    </source>
</evidence>
<protein>
    <submittedName>
        <fullName evidence="5">Helix-turn-helix domain-containing protein</fullName>
    </submittedName>
</protein>
<reference evidence="5" key="1">
    <citation type="submission" date="2023-08" db="EMBL/GenBank/DDBJ databases">
        <title>Genomic characterization of piscicolin 126 produced by Carnobacterium maltaromaticum CM22 strain isolated from salmon (Salmo salar).</title>
        <authorList>
            <person name="Gonzalez-Gragera E."/>
            <person name="Garcia-Lopez J.D."/>
            <person name="Teso-Perez C."/>
            <person name="Gimenez-Hernandez I."/>
            <person name="Peralta-Sanchez J.M."/>
            <person name="Valdivia E."/>
            <person name="Montalban-Lopez M."/>
            <person name="Martin-Platero A.M."/>
            <person name="Banos A."/>
            <person name="Martinez-Bueno M."/>
        </authorList>
    </citation>
    <scope>NUCLEOTIDE SEQUENCE</scope>
    <source>
        <strain evidence="5">CM22</strain>
    </source>
</reference>
<dbReference type="Gene3D" id="1.10.10.10">
    <property type="entry name" value="Winged helix-like DNA-binding domain superfamily/Winged helix DNA-binding domain"/>
    <property type="match status" value="1"/>
</dbReference>
<dbReference type="InterPro" id="IPR036388">
    <property type="entry name" value="WH-like_DNA-bd_sf"/>
</dbReference>
<dbReference type="AlphaFoldDB" id="A0AAW9JVA0"/>
<evidence type="ECO:0000259" key="3">
    <source>
        <dbReference type="Pfam" id="PF05043"/>
    </source>
</evidence>
<sequence length="486" mass="57850">MRRMLSQKDSRILKLVEFLYDKDELLMRDLCGELNVSAKTLKNDIENARLILSPIDIKVSGNKGVKLEIPSNYSITYLYTALLSTSLEFGLLEKIFLCETYTVDELAEELFISSSSLRRMVGRMNKVLQEEEMEINLNPVQIIGNELRIYNFFIHYVVERYYFRKTIFSKAQIEVVKELVDLVLKIDYVEFEYRDRERFQLFLLVQLTRMKNNHFVTEEPNTKSDRQNFFGDVDTSSIEKKLKDSFYKEFSSQNLSQLFSIFSEGKWSFDYNQLLKHSKTNPELKQTKEKFEVLIESIASKYRIEQASREELLVYLCNSRMLDYGTYHMLYDNLEMIVKHFKHDYFEGIEFIRLKLTEIFEGEILKEYKINEYICILIIHWDKFLIELEREVTPLKIGFVYDVKEQYRKLIQDEISYRFKKRFTIKVINGDGLVDVEKVKNQCDLILTNLPGIVIPGLEVICFPIYPKEKDWSKLESFYSNFSFLK</sequence>